<evidence type="ECO:0000313" key="4">
    <source>
        <dbReference type="Proteomes" id="UP001165160"/>
    </source>
</evidence>
<gene>
    <name evidence="3" type="ORF">TrVE_jg11433</name>
</gene>
<evidence type="ECO:0000256" key="1">
    <source>
        <dbReference type="SAM" id="MobiDB-lite"/>
    </source>
</evidence>
<feature type="compositionally biased region" description="Polar residues" evidence="1">
    <location>
        <begin position="1498"/>
        <end position="1508"/>
    </location>
</feature>
<reference evidence="4" key="1">
    <citation type="journal article" date="2023" name="Commun. Biol.">
        <title>Genome analysis of Parmales, the sister group of diatoms, reveals the evolutionary specialization of diatoms from phago-mixotrophs to photoautotrophs.</title>
        <authorList>
            <person name="Ban H."/>
            <person name="Sato S."/>
            <person name="Yoshikawa S."/>
            <person name="Yamada K."/>
            <person name="Nakamura Y."/>
            <person name="Ichinomiya M."/>
            <person name="Sato N."/>
            <person name="Blanc-Mathieu R."/>
            <person name="Endo H."/>
            <person name="Kuwata A."/>
            <person name="Ogata H."/>
        </authorList>
    </citation>
    <scope>NUCLEOTIDE SEQUENCE [LARGE SCALE GENOMIC DNA]</scope>
    <source>
        <strain evidence="4">NIES 3699</strain>
    </source>
</reference>
<sequence>MSDVVIEDYERAGVEEAEAGELNRRHKLLMQELVEARKESETQAERHRLLMQELVEAKKEIERLKDSKSEPSEPRRPTDFNIASHVGRSNLLQRRLLDQKRNESGMRSSSETNFANDVVVHVEKDYLINALLTTNDHDHMGHKSMLTQHIVEREAEDGSSIVYWKFQKDKKNFDVLVQLRVLSEQEEEIRHQAHSFKGTAILEMNSVDESDLTADLDLILEQANYNRAFTTRLVLDVGLISIRPLSFGQSLLAMSANVYFEGSSAAHAPGPVFDNISKYIAERFSDEIGVDEKKRQDFLANKVPSAPALTRSEKDLIDSSLLYEAELAHAPRVAGSVADNVEKFLFWDNKSGSYWGKTVAKVDCNYMQLFVRLWVVNTHERVKEFKRDNGNLPRYAFENIDGTRSLQYATSVKFPGTFQNRLFDSWITWDLREVDGRRQALIAMAPMSEYGGTRKRIPDSEKLIEATSNAIWIISEITENTCLWRRCQQVDLKTGVLPKKVLGYLATNQLDWTNEMQEFFSRNGKKIDGEVQKQLVENIIRNKGKPIPEDQKPLWLRCNSLKGTNESEWDPLKPGPKNPDVKMWIKFPKVAQGRRKSIVKDAKKKSGQERVATGKAIGYVDCTAEKLCAWMMDYNSNERSVPKALGTIQEAINELRQDEKVDEEELRAISKHLRTEGLKQVYSPEELALIGRVKARFGNLSEHSDGYTYKRLDSPDPFVKMMTWMDNSSESNAAIIGRATGVIDATLEDVAAFEMARIAVTFLSFVSNVRKLFSKSLRVDARWRNKYITTFQLAKVGGDGAKDALNLFDNIFNKTAASQRPRTSFPLANNWVRLDKTSGRGWGTTTINVNATIEEVAAFIWDFASRSNYGISKDLSREVNSKNAAEGGDCLKQCVKRRIELRNVKKHNKLLAKERVFCNTMTLYTPDDESIIILLKPLFSDSPGSSFMANTNRALAGQMTVAYKLVRRGLKKTKLQVALELNFNARMSVIHKVPHYLVKSTVEKQLNDVAEISIYFQRLMPLSDYGLAEGEALGYDLMWNTGSSKKRVRRIRIVAKESLALRELIEGEDGYPWFPLLLETATKGKLALNYSVHTKLECIVDAEAILLGKNLVPALKARKTAESGVNQWKDSNRPVMQLLDKHKWLEATFVVVSRSIVKAATWGVMWRVSVGAVFSVADLATDAYLAYDYYVSGEEFYVFFLYTITCIATTMVIQAAIVTMQNRKYGLRRTLCELLFVVVGMKAPWDAYKVASGKEKDPEMLMDPMMELTANKCAELFGESIPGAIVQISAILAKGPRNAHWMALLSPQSTVEQFMTAPTDAIRAGGIFRLSYHHWAKIENGVALWVRNNWDDWNENRPAWFTDDMRALIPADMVPTDADRRRILSLHEMKDAGEDMRRQLSMGRRNSGVGMLERFGFISSSGRTSVAPAPELPAFRGGGTRGSTRGTTRFKIAEALLGLTSGRGGLSISFGGRARGGDDDDDDNFSDDHSSHRWGNDAIQSMRSSLGH</sequence>
<keyword evidence="4" id="KW-1185">Reference proteome</keyword>
<feature type="transmembrane region" description="Helical" evidence="2">
    <location>
        <begin position="1196"/>
        <end position="1219"/>
    </location>
</feature>
<feature type="compositionally biased region" description="Basic and acidic residues" evidence="1">
    <location>
        <begin position="61"/>
        <end position="78"/>
    </location>
</feature>
<organism evidence="3 4">
    <name type="scientific">Triparma verrucosa</name>
    <dbReference type="NCBI Taxonomy" id="1606542"/>
    <lineage>
        <taxon>Eukaryota</taxon>
        <taxon>Sar</taxon>
        <taxon>Stramenopiles</taxon>
        <taxon>Ochrophyta</taxon>
        <taxon>Bolidophyceae</taxon>
        <taxon>Parmales</taxon>
        <taxon>Triparmaceae</taxon>
        <taxon>Triparma</taxon>
    </lineage>
</organism>
<dbReference type="Proteomes" id="UP001165160">
    <property type="component" value="Unassembled WGS sequence"/>
</dbReference>
<evidence type="ECO:0000313" key="3">
    <source>
        <dbReference type="EMBL" id="GMI08983.1"/>
    </source>
</evidence>
<evidence type="ECO:0000256" key="2">
    <source>
        <dbReference type="SAM" id="Phobius"/>
    </source>
</evidence>
<keyword evidence="2" id="KW-1133">Transmembrane helix</keyword>
<keyword evidence="2" id="KW-0812">Transmembrane</keyword>
<feature type="region of interest" description="Disordered" evidence="1">
    <location>
        <begin position="1470"/>
        <end position="1508"/>
    </location>
</feature>
<protein>
    <submittedName>
        <fullName evidence="3">Uncharacterized protein</fullName>
    </submittedName>
</protein>
<feature type="region of interest" description="Disordered" evidence="1">
    <location>
        <begin position="61"/>
        <end position="81"/>
    </location>
</feature>
<dbReference type="EMBL" id="BRXX01000391">
    <property type="protein sequence ID" value="GMI08983.1"/>
    <property type="molecule type" value="Genomic_DNA"/>
</dbReference>
<keyword evidence="2" id="KW-0472">Membrane</keyword>
<proteinExistence type="predicted"/>
<name>A0A9W7FBA4_9STRA</name>
<accession>A0A9W7FBA4</accession>
<feature type="compositionally biased region" description="Basic and acidic residues" evidence="1">
    <location>
        <begin position="1486"/>
        <end position="1495"/>
    </location>
</feature>
<comment type="caution">
    <text evidence="3">The sequence shown here is derived from an EMBL/GenBank/DDBJ whole genome shotgun (WGS) entry which is preliminary data.</text>
</comment>